<protein>
    <recommendedName>
        <fullName evidence="2">Core Histone H2A/H2B/H3 domain-containing protein</fullName>
    </recommendedName>
</protein>
<feature type="domain" description="Core Histone H2A/H2B/H3" evidence="2">
    <location>
        <begin position="18"/>
        <end position="102"/>
    </location>
</feature>
<keyword evidence="4" id="KW-1185">Reference proteome</keyword>
<dbReference type="InterPro" id="IPR009072">
    <property type="entry name" value="Histone-fold"/>
</dbReference>
<dbReference type="PRINTS" id="PR00622">
    <property type="entry name" value="HISTONEH3"/>
</dbReference>
<evidence type="ECO:0000259" key="2">
    <source>
        <dbReference type="Pfam" id="PF00125"/>
    </source>
</evidence>
<comment type="caution">
    <text evidence="3">The sequence shown here is derived from an EMBL/GenBank/DDBJ whole genome shotgun (WGS) entry which is preliminary data.</text>
</comment>
<reference evidence="3" key="1">
    <citation type="journal article" date="2023" name="DNA Res.">
        <title>Chromosome-level genome assembly of Phrynocephalus forsythii using third-generation DNA sequencing and Hi-C analysis.</title>
        <authorList>
            <person name="Qi Y."/>
            <person name="Zhao W."/>
            <person name="Zhao Y."/>
            <person name="Niu C."/>
            <person name="Cao S."/>
            <person name="Zhang Y."/>
        </authorList>
    </citation>
    <scope>NUCLEOTIDE SEQUENCE</scope>
    <source>
        <tissue evidence="3">Muscle</tissue>
    </source>
</reference>
<comment type="similarity">
    <text evidence="1">Belongs to the histone H3 family.</text>
</comment>
<dbReference type="SUPFAM" id="SSF47113">
    <property type="entry name" value="Histone-fold"/>
    <property type="match status" value="1"/>
</dbReference>
<dbReference type="GO" id="GO:0046982">
    <property type="term" value="F:protein heterodimerization activity"/>
    <property type="evidence" value="ECO:0007669"/>
    <property type="project" value="InterPro"/>
</dbReference>
<name>A0A9Q0XKP2_9SAUR</name>
<dbReference type="AlphaFoldDB" id="A0A9Q0XKP2"/>
<dbReference type="SMART" id="SM00428">
    <property type="entry name" value="H3"/>
    <property type="match status" value="1"/>
</dbReference>
<evidence type="ECO:0000313" key="3">
    <source>
        <dbReference type="EMBL" id="KAJ7317225.1"/>
    </source>
</evidence>
<dbReference type="OrthoDB" id="842664at2759"/>
<dbReference type="GO" id="GO:0030527">
    <property type="term" value="F:structural constituent of chromatin"/>
    <property type="evidence" value="ECO:0007669"/>
    <property type="project" value="InterPro"/>
</dbReference>
<dbReference type="Proteomes" id="UP001142489">
    <property type="component" value="Unassembled WGS sequence"/>
</dbReference>
<dbReference type="PANTHER" id="PTHR11426">
    <property type="entry name" value="HISTONE H3"/>
    <property type="match status" value="1"/>
</dbReference>
<dbReference type="Gene3D" id="1.10.20.10">
    <property type="entry name" value="Histone, subunit A"/>
    <property type="match status" value="1"/>
</dbReference>
<sequence>MHKPGAKPHRDYPARASVLKQSHRYQKKASGLSLNKLPILHFSKRLAHGIRKNLRFQPSAVLALQEACQAYLLELTEDWKMCAMHAKRVTVLNSDIHLARCLRGEMS</sequence>
<dbReference type="EMBL" id="JAPFRF010000011">
    <property type="protein sequence ID" value="KAJ7317225.1"/>
    <property type="molecule type" value="Genomic_DNA"/>
</dbReference>
<dbReference type="InterPro" id="IPR000164">
    <property type="entry name" value="Histone_H3/CENP-A"/>
</dbReference>
<accession>A0A9Q0XKP2</accession>
<dbReference type="InterPro" id="IPR007125">
    <property type="entry name" value="H2A/H2B/H3"/>
</dbReference>
<evidence type="ECO:0000256" key="1">
    <source>
        <dbReference type="ARBA" id="ARBA00010343"/>
    </source>
</evidence>
<gene>
    <name evidence="3" type="ORF">JRQ81_003387</name>
</gene>
<dbReference type="GO" id="GO:0000786">
    <property type="term" value="C:nucleosome"/>
    <property type="evidence" value="ECO:0007669"/>
    <property type="project" value="InterPro"/>
</dbReference>
<evidence type="ECO:0000313" key="4">
    <source>
        <dbReference type="Proteomes" id="UP001142489"/>
    </source>
</evidence>
<organism evidence="3 4">
    <name type="scientific">Phrynocephalus forsythii</name>
    <dbReference type="NCBI Taxonomy" id="171643"/>
    <lineage>
        <taxon>Eukaryota</taxon>
        <taxon>Metazoa</taxon>
        <taxon>Chordata</taxon>
        <taxon>Craniata</taxon>
        <taxon>Vertebrata</taxon>
        <taxon>Euteleostomi</taxon>
        <taxon>Lepidosauria</taxon>
        <taxon>Squamata</taxon>
        <taxon>Bifurcata</taxon>
        <taxon>Unidentata</taxon>
        <taxon>Episquamata</taxon>
        <taxon>Toxicofera</taxon>
        <taxon>Iguania</taxon>
        <taxon>Acrodonta</taxon>
        <taxon>Agamidae</taxon>
        <taxon>Agaminae</taxon>
        <taxon>Phrynocephalus</taxon>
    </lineage>
</organism>
<dbReference type="GO" id="GO:0003677">
    <property type="term" value="F:DNA binding"/>
    <property type="evidence" value="ECO:0007669"/>
    <property type="project" value="InterPro"/>
</dbReference>
<dbReference type="Pfam" id="PF00125">
    <property type="entry name" value="Histone"/>
    <property type="match status" value="1"/>
</dbReference>
<proteinExistence type="inferred from homology"/>